<evidence type="ECO:0000313" key="2">
    <source>
        <dbReference type="EMBL" id="KXG23348.1"/>
    </source>
</evidence>
<dbReference type="OMA" id="MKNRCST"/>
<dbReference type="Proteomes" id="UP000000768">
    <property type="component" value="Chromosome 8"/>
</dbReference>
<feature type="compositionally biased region" description="Gly residues" evidence="1">
    <location>
        <begin position="48"/>
        <end position="58"/>
    </location>
</feature>
<keyword evidence="3" id="KW-1185">Reference proteome</keyword>
<proteinExistence type="predicted"/>
<organism evidence="2 3">
    <name type="scientific">Sorghum bicolor</name>
    <name type="common">Sorghum</name>
    <name type="synonym">Sorghum vulgare</name>
    <dbReference type="NCBI Taxonomy" id="4558"/>
    <lineage>
        <taxon>Eukaryota</taxon>
        <taxon>Viridiplantae</taxon>
        <taxon>Streptophyta</taxon>
        <taxon>Embryophyta</taxon>
        <taxon>Tracheophyta</taxon>
        <taxon>Spermatophyta</taxon>
        <taxon>Magnoliopsida</taxon>
        <taxon>Liliopsida</taxon>
        <taxon>Poales</taxon>
        <taxon>Poaceae</taxon>
        <taxon>PACMAD clade</taxon>
        <taxon>Panicoideae</taxon>
        <taxon>Andropogonodae</taxon>
        <taxon>Andropogoneae</taxon>
        <taxon>Sorghinae</taxon>
        <taxon>Sorghum</taxon>
    </lineage>
</organism>
<dbReference type="Gramene" id="KXG23348">
    <property type="protein sequence ID" value="KXG23348"/>
    <property type="gene ID" value="SORBI_3008G086300"/>
</dbReference>
<dbReference type="EMBL" id="CM000767">
    <property type="protein sequence ID" value="KXG23348.1"/>
    <property type="molecule type" value="Genomic_DNA"/>
</dbReference>
<feature type="region of interest" description="Disordered" evidence="1">
    <location>
        <begin position="1"/>
        <end position="63"/>
    </location>
</feature>
<protein>
    <submittedName>
        <fullName evidence="2">Uncharacterized protein</fullName>
    </submittedName>
</protein>
<evidence type="ECO:0000313" key="3">
    <source>
        <dbReference type="Proteomes" id="UP000000768"/>
    </source>
</evidence>
<accession>A0A1B6PCG8</accession>
<name>A0A1B6PCG8_SORBI</name>
<gene>
    <name evidence="2" type="ORF">SORBI_3008G086300</name>
</gene>
<dbReference type="AlphaFoldDB" id="A0A1B6PCG8"/>
<reference evidence="2 3" key="1">
    <citation type="journal article" date="2009" name="Nature">
        <title>The Sorghum bicolor genome and the diversification of grasses.</title>
        <authorList>
            <person name="Paterson A.H."/>
            <person name="Bowers J.E."/>
            <person name="Bruggmann R."/>
            <person name="Dubchak I."/>
            <person name="Grimwood J."/>
            <person name="Gundlach H."/>
            <person name="Haberer G."/>
            <person name="Hellsten U."/>
            <person name="Mitros T."/>
            <person name="Poliakov A."/>
            <person name="Schmutz J."/>
            <person name="Spannagl M."/>
            <person name="Tang H."/>
            <person name="Wang X."/>
            <person name="Wicker T."/>
            <person name="Bharti A.K."/>
            <person name="Chapman J."/>
            <person name="Feltus F.A."/>
            <person name="Gowik U."/>
            <person name="Grigoriev I.V."/>
            <person name="Lyons E."/>
            <person name="Maher C.A."/>
            <person name="Martis M."/>
            <person name="Narechania A."/>
            <person name="Otillar R.P."/>
            <person name="Penning B.W."/>
            <person name="Salamov A.A."/>
            <person name="Wang Y."/>
            <person name="Zhang L."/>
            <person name="Carpita N.C."/>
            <person name="Freeling M."/>
            <person name="Gingle A.R."/>
            <person name="Hash C.T."/>
            <person name="Keller B."/>
            <person name="Klein P."/>
            <person name="Kresovich S."/>
            <person name="McCann M.C."/>
            <person name="Ming R."/>
            <person name="Peterson D.G."/>
            <person name="Mehboob-ur-Rahman"/>
            <person name="Ware D."/>
            <person name="Westhoff P."/>
            <person name="Mayer K.F."/>
            <person name="Messing J."/>
            <person name="Rokhsar D.S."/>
        </authorList>
    </citation>
    <scope>NUCLEOTIDE SEQUENCE [LARGE SCALE GENOMIC DNA]</scope>
    <source>
        <strain evidence="3">cv. BTx623</strain>
    </source>
</reference>
<reference evidence="3" key="2">
    <citation type="journal article" date="2018" name="Plant J.">
        <title>The Sorghum bicolor reference genome: improved assembly, gene annotations, a transcriptome atlas, and signatures of genome organization.</title>
        <authorList>
            <person name="McCormick R.F."/>
            <person name="Truong S.K."/>
            <person name="Sreedasyam A."/>
            <person name="Jenkins J."/>
            <person name="Shu S."/>
            <person name="Sims D."/>
            <person name="Kennedy M."/>
            <person name="Amirebrahimi M."/>
            <person name="Weers B.D."/>
            <person name="McKinley B."/>
            <person name="Mattison A."/>
            <person name="Morishige D.T."/>
            <person name="Grimwood J."/>
            <person name="Schmutz J."/>
            <person name="Mullet J.E."/>
        </authorList>
    </citation>
    <scope>NUCLEOTIDE SEQUENCE [LARGE SCALE GENOMIC DNA]</scope>
    <source>
        <strain evidence="3">cv. BTx623</strain>
    </source>
</reference>
<dbReference type="InParanoid" id="A0A1B6PCG8"/>
<evidence type="ECO:0000256" key="1">
    <source>
        <dbReference type="SAM" id="MobiDB-lite"/>
    </source>
</evidence>
<sequence>MKNKPPTRIPLPPSITGTLRPPAVRSTSRAGPCDPPISSRGREPRGRSGFGPERGGGAPSRVAGALLSSASALALDLGLRGSTRRARLGRCHG</sequence>